<dbReference type="AlphaFoldDB" id="A0A0H4TRI7"/>
<evidence type="ECO:0000256" key="1">
    <source>
        <dbReference type="ARBA" id="ARBA00010254"/>
    </source>
</evidence>
<dbReference type="NCBIfam" id="NF004123">
    <property type="entry name" value="PRK05610.1"/>
    <property type="match status" value="1"/>
</dbReference>
<dbReference type="CDD" id="cd00364">
    <property type="entry name" value="Ribosomal_uS17"/>
    <property type="match status" value="1"/>
</dbReference>
<comment type="subunit">
    <text evidence="6">Part of the 30S ribosomal subunit.</text>
</comment>
<dbReference type="SUPFAM" id="SSF50249">
    <property type="entry name" value="Nucleic acid-binding proteins"/>
    <property type="match status" value="1"/>
</dbReference>
<dbReference type="GO" id="GO:0006412">
    <property type="term" value="P:translation"/>
    <property type="evidence" value="ECO:0007669"/>
    <property type="project" value="UniProtKB-UniRule"/>
</dbReference>
<keyword evidence="5 6" id="KW-0687">Ribonucleoprotein</keyword>
<dbReference type="PANTHER" id="PTHR10744:SF1">
    <property type="entry name" value="SMALL RIBOSOMAL SUBUNIT PROTEIN US17M"/>
    <property type="match status" value="1"/>
</dbReference>
<proteinExistence type="inferred from homology"/>
<evidence type="ECO:0000313" key="8">
    <source>
        <dbReference type="EMBL" id="AKQ03399.1"/>
    </source>
</evidence>
<dbReference type="Gene3D" id="2.40.50.140">
    <property type="entry name" value="Nucleic acid-binding proteins"/>
    <property type="match status" value="1"/>
</dbReference>
<dbReference type="Pfam" id="PF00366">
    <property type="entry name" value="Ribosomal_S17"/>
    <property type="match status" value="1"/>
</dbReference>
<dbReference type="InterPro" id="IPR012340">
    <property type="entry name" value="NA-bd_OB-fold"/>
</dbReference>
<dbReference type="PANTHER" id="PTHR10744">
    <property type="entry name" value="40S RIBOSOMAL PROTEIN S11 FAMILY MEMBER"/>
    <property type="match status" value="1"/>
</dbReference>
<dbReference type="NCBIfam" id="TIGR03635">
    <property type="entry name" value="uS17_bact"/>
    <property type="match status" value="1"/>
</dbReference>
<evidence type="ECO:0000256" key="3">
    <source>
        <dbReference type="ARBA" id="ARBA00022884"/>
    </source>
</evidence>
<keyword evidence="4 6" id="KW-0689">Ribosomal protein</keyword>
<evidence type="ECO:0000256" key="4">
    <source>
        <dbReference type="ARBA" id="ARBA00022980"/>
    </source>
</evidence>
<accession>A0A0H4TRI7</accession>
<dbReference type="InterPro" id="IPR019984">
    <property type="entry name" value="Ribosomal_uS17_bact/chlr"/>
</dbReference>
<organism evidence="8">
    <name type="scientific">uncultured Acidobacteria bacterium Rifle_16ft_4_minimus_37967</name>
    <dbReference type="NCBI Taxonomy" id="1665087"/>
    <lineage>
        <taxon>Bacteria</taxon>
        <taxon>Pseudomonadati</taxon>
        <taxon>Acidobacteriota</taxon>
        <taxon>environmental samples</taxon>
    </lineage>
</organism>
<sequence>MTEDRSERRRRQSKTGVVVSAGMNKTIVVRVTRLKQHPFYKRVVKLSKKFYAHDERNDARPGDTVRIVETRPLSKLKRWRLAGVVGRASREGIGASGQE</sequence>
<dbReference type="GO" id="GO:0019843">
    <property type="term" value="F:rRNA binding"/>
    <property type="evidence" value="ECO:0007669"/>
    <property type="project" value="UniProtKB-UniRule"/>
</dbReference>
<keyword evidence="2 6" id="KW-0699">rRNA-binding</keyword>
<gene>
    <name evidence="6" type="primary">rpsQ</name>
</gene>
<reference evidence="8" key="1">
    <citation type="journal article" date="2015" name="ISME J.">
        <title>Aquifer environment selects for microbial species cohorts in sediment and groundwater.</title>
        <authorList>
            <person name="Hug L.A."/>
            <person name="Thomas B.C."/>
            <person name="Brown C.T."/>
            <person name="Frischkorn K.R."/>
            <person name="Williams K.H."/>
            <person name="Tringe S.G."/>
            <person name="Banfield J.F."/>
        </authorList>
    </citation>
    <scope>NUCLEOTIDE SEQUENCE</scope>
</reference>
<keyword evidence="3 6" id="KW-0694">RNA-binding</keyword>
<evidence type="ECO:0000256" key="2">
    <source>
        <dbReference type="ARBA" id="ARBA00022730"/>
    </source>
</evidence>
<comment type="similarity">
    <text evidence="1 6 7">Belongs to the universal ribosomal protein uS17 family.</text>
</comment>
<comment type="function">
    <text evidence="6">One of the primary rRNA binding proteins, it binds specifically to the 5'-end of 16S ribosomal RNA.</text>
</comment>
<dbReference type="InterPro" id="IPR019979">
    <property type="entry name" value="Ribosomal_uS17_CS"/>
</dbReference>
<name>A0A0H4TRI7_9BACT</name>
<evidence type="ECO:0000256" key="7">
    <source>
        <dbReference type="RuleBase" id="RU003872"/>
    </source>
</evidence>
<dbReference type="EMBL" id="KT007012">
    <property type="protein sequence ID" value="AKQ03399.1"/>
    <property type="molecule type" value="Genomic_DNA"/>
</dbReference>
<dbReference type="GO" id="GO:0022627">
    <property type="term" value="C:cytosolic small ribosomal subunit"/>
    <property type="evidence" value="ECO:0007669"/>
    <property type="project" value="UniProtKB-UniRule"/>
</dbReference>
<dbReference type="PRINTS" id="PR00973">
    <property type="entry name" value="RIBOSOMALS17"/>
</dbReference>
<dbReference type="InterPro" id="IPR000266">
    <property type="entry name" value="Ribosomal_uS17"/>
</dbReference>
<dbReference type="GO" id="GO:0003735">
    <property type="term" value="F:structural constituent of ribosome"/>
    <property type="evidence" value="ECO:0007669"/>
    <property type="project" value="UniProtKB-UniRule"/>
</dbReference>
<dbReference type="PROSITE" id="PS00056">
    <property type="entry name" value="RIBOSOMAL_S17"/>
    <property type="match status" value="1"/>
</dbReference>
<protein>
    <recommendedName>
        <fullName evidence="6">Small ribosomal subunit protein uS17</fullName>
    </recommendedName>
</protein>
<evidence type="ECO:0000256" key="6">
    <source>
        <dbReference type="HAMAP-Rule" id="MF_01345"/>
    </source>
</evidence>
<dbReference type="HAMAP" id="MF_01345_B">
    <property type="entry name" value="Ribosomal_uS17_B"/>
    <property type="match status" value="1"/>
</dbReference>
<evidence type="ECO:0000256" key="5">
    <source>
        <dbReference type="ARBA" id="ARBA00023274"/>
    </source>
</evidence>